<feature type="domain" description="PIR2-like helical" evidence="2">
    <location>
        <begin position="50"/>
        <end position="158"/>
    </location>
</feature>
<accession>A0AAD8WTP8</accession>
<evidence type="ECO:0000259" key="2">
    <source>
        <dbReference type="Pfam" id="PF20235"/>
    </source>
</evidence>
<dbReference type="Pfam" id="PF20235">
    <property type="entry name" value="PIR2-like_helical"/>
    <property type="match status" value="2"/>
</dbReference>
<organism evidence="3 4">
    <name type="scientific">Lolium multiflorum</name>
    <name type="common">Italian ryegrass</name>
    <name type="synonym">Lolium perenne subsp. multiflorum</name>
    <dbReference type="NCBI Taxonomy" id="4521"/>
    <lineage>
        <taxon>Eukaryota</taxon>
        <taxon>Viridiplantae</taxon>
        <taxon>Streptophyta</taxon>
        <taxon>Embryophyta</taxon>
        <taxon>Tracheophyta</taxon>
        <taxon>Spermatophyta</taxon>
        <taxon>Magnoliopsida</taxon>
        <taxon>Liliopsida</taxon>
        <taxon>Poales</taxon>
        <taxon>Poaceae</taxon>
        <taxon>BOP clade</taxon>
        <taxon>Pooideae</taxon>
        <taxon>Poodae</taxon>
        <taxon>Poeae</taxon>
        <taxon>Poeae Chloroplast Group 2 (Poeae type)</taxon>
        <taxon>Loliodinae</taxon>
        <taxon>Loliinae</taxon>
        <taxon>Lolium</taxon>
    </lineage>
</organism>
<evidence type="ECO:0000313" key="3">
    <source>
        <dbReference type="EMBL" id="KAK1680134.1"/>
    </source>
</evidence>
<dbReference type="AlphaFoldDB" id="A0AAD8WTP8"/>
<reference evidence="3" key="1">
    <citation type="submission" date="2023-07" db="EMBL/GenBank/DDBJ databases">
        <title>A chromosome-level genome assembly of Lolium multiflorum.</title>
        <authorList>
            <person name="Chen Y."/>
            <person name="Copetti D."/>
            <person name="Kolliker R."/>
            <person name="Studer B."/>
        </authorList>
    </citation>
    <scope>NUCLEOTIDE SEQUENCE</scope>
    <source>
        <strain evidence="3">02402/16</strain>
        <tissue evidence="3">Leaf</tissue>
    </source>
</reference>
<evidence type="ECO:0000313" key="4">
    <source>
        <dbReference type="Proteomes" id="UP001231189"/>
    </source>
</evidence>
<feature type="domain" description="PIR2-like helical" evidence="2">
    <location>
        <begin position="274"/>
        <end position="379"/>
    </location>
</feature>
<dbReference type="PANTHER" id="PTHR33120">
    <property type="entry name" value="EXPRESSED PROTEIN-RELATED"/>
    <property type="match status" value="1"/>
</dbReference>
<name>A0AAD8WTP8_LOLMU</name>
<feature type="region of interest" description="Disordered" evidence="1">
    <location>
        <begin position="1"/>
        <end position="42"/>
    </location>
</feature>
<proteinExistence type="predicted"/>
<dbReference type="Proteomes" id="UP001231189">
    <property type="component" value="Unassembled WGS sequence"/>
</dbReference>
<comment type="caution">
    <text evidence="3">The sequence shown here is derived from an EMBL/GenBank/DDBJ whole genome shotgun (WGS) entry which is preliminary data.</text>
</comment>
<dbReference type="EMBL" id="JAUUTY010000002">
    <property type="protein sequence ID" value="KAK1680134.1"/>
    <property type="molecule type" value="Genomic_DNA"/>
</dbReference>
<protein>
    <recommendedName>
        <fullName evidence="2">PIR2-like helical domain-containing protein</fullName>
    </recommendedName>
</protein>
<dbReference type="PANTHER" id="PTHR33120:SF66">
    <property type="entry name" value="GENOME ASSEMBLY, CHROMOSOME: II"/>
    <property type="match status" value="1"/>
</dbReference>
<evidence type="ECO:0000256" key="1">
    <source>
        <dbReference type="SAM" id="MobiDB-lite"/>
    </source>
</evidence>
<sequence length="410" mass="45636">MPLSPSQIPTPAIARGSDGCHTRIYDPWNTSGGEPTSENRARERSELLHKIHDSYECAHKRLTMANVEIPFVGAGLSIGLLDPTANIIYNTLAASDLCRGAADNLSGIDGVNLLDMAQRSVDGLVAFVTCFFRYLPDWQAVRYLLLAGADLVVAVRLVVHDRCLHMFNFSSDTSKSIVRTSLMCAALASKHVNPEHLVRTWLSPSCALDEAVHAIQNDINSLSCVFNTLRYAVRDPTDMQLQPLDFAWNRALAIPRSTTVRYRHYLSVKFTVLDMIHTFYLKALARLPASELRSCYHESLLKAGHCYGPFDPVSNIIINTIWYNTVSPPTQQLELDMISTKSLLRIEARSFYGLVSFLCARGNKLYGAMRMLLRSNCALGELNSLATSGDQTDIYNVLRVAGEAAWHPNW</sequence>
<dbReference type="InterPro" id="IPR046527">
    <property type="entry name" value="PIR2-like_helical"/>
</dbReference>
<gene>
    <name evidence="3" type="ORF">QYE76_040982</name>
</gene>
<keyword evidence="4" id="KW-1185">Reference proteome</keyword>